<dbReference type="EMBL" id="CAKKNE010000005">
    <property type="protein sequence ID" value="CAH0376821.1"/>
    <property type="molecule type" value="Genomic_DNA"/>
</dbReference>
<comment type="caution">
    <text evidence="2">The sequence shown here is derived from an EMBL/GenBank/DDBJ whole genome shotgun (WGS) entry which is preliminary data.</text>
</comment>
<proteinExistence type="predicted"/>
<keyword evidence="3" id="KW-1185">Reference proteome</keyword>
<sequence>MLRCLAVAGCAAALAPRLPHRRRAPPKTRLRMAPLEPFDPLGKLEALTQSWRDGGWQVRKRKGALFPEIVPQPGPQGWAADEAQQVEVRTEAATQEITTTAAAGRDAWLATTSNGAKALSAPDSSDGSKELAVAGDFSAFLQRPEIADRYERTAEGAIVFRDEGQLGATVAAFATELTRELGAAARALARYVDDLEAELAAADEGAVLLRSQLADAEKSVEEKVSVAEAEAARAREARELAAQAEAAKRKAEAEAAEAEEAAEAKAAALARVEGEASSNEQDVQAARAAAVELETRLVDAESRARALADEAQAVARRAAAAERQAASAAGAQEATEAVLDAMKRRAEAAEESADAAARASAEALARAEASEAQLKKQLADLADSVDDAAVAEVVADATAAVAEVAAKASASGKKPALSRMRKADLILECEARGLAFEGLKVPELRVLLRGARANDNNAN</sequence>
<evidence type="ECO:0000313" key="2">
    <source>
        <dbReference type="EMBL" id="CAH0376821.1"/>
    </source>
</evidence>
<dbReference type="Proteomes" id="UP000789595">
    <property type="component" value="Unassembled WGS sequence"/>
</dbReference>
<evidence type="ECO:0000256" key="1">
    <source>
        <dbReference type="SAM" id="Coils"/>
    </source>
</evidence>
<reference evidence="2" key="1">
    <citation type="submission" date="2021-11" db="EMBL/GenBank/DDBJ databases">
        <authorList>
            <consortium name="Genoscope - CEA"/>
            <person name="William W."/>
        </authorList>
    </citation>
    <scope>NUCLEOTIDE SEQUENCE</scope>
</reference>
<name>A0A8J2STS0_9STRA</name>
<dbReference type="AlphaFoldDB" id="A0A8J2STS0"/>
<keyword evidence="1" id="KW-0175">Coiled coil</keyword>
<accession>A0A8J2STS0</accession>
<protein>
    <submittedName>
        <fullName evidence="2">Uncharacterized protein</fullName>
    </submittedName>
</protein>
<gene>
    <name evidence="2" type="ORF">PECAL_5P14140</name>
</gene>
<feature type="coiled-coil region" evidence="1">
    <location>
        <begin position="192"/>
        <end position="384"/>
    </location>
</feature>
<organism evidence="2 3">
    <name type="scientific">Pelagomonas calceolata</name>
    <dbReference type="NCBI Taxonomy" id="35677"/>
    <lineage>
        <taxon>Eukaryota</taxon>
        <taxon>Sar</taxon>
        <taxon>Stramenopiles</taxon>
        <taxon>Ochrophyta</taxon>
        <taxon>Pelagophyceae</taxon>
        <taxon>Pelagomonadales</taxon>
        <taxon>Pelagomonadaceae</taxon>
        <taxon>Pelagomonas</taxon>
    </lineage>
</organism>
<evidence type="ECO:0000313" key="3">
    <source>
        <dbReference type="Proteomes" id="UP000789595"/>
    </source>
</evidence>